<protein>
    <submittedName>
        <fullName evidence="1">Gas vesicle accessory protein GvpU</fullName>
    </submittedName>
</protein>
<dbReference type="RefSeq" id="WP_147804075.1">
    <property type="nucleotide sequence ID" value="NZ_CP144914.1"/>
</dbReference>
<evidence type="ECO:0000313" key="1">
    <source>
        <dbReference type="EMBL" id="WWD81030.1"/>
    </source>
</evidence>
<reference evidence="1 2" key="1">
    <citation type="submission" date="2024-01" db="EMBL/GenBank/DDBJ databases">
        <title>Complete Genome Sequence of Alkalicoccus halolimnae BZ-SZ-XJ29T, a Moderately Halophilic Bacterium Isolated from a Salt Lake.</title>
        <authorList>
            <person name="Zhao B."/>
        </authorList>
    </citation>
    <scope>NUCLEOTIDE SEQUENCE [LARGE SCALE GENOMIC DNA]</scope>
    <source>
        <strain evidence="1 2">BZ-SZ-XJ29</strain>
    </source>
</reference>
<dbReference type="KEGG" id="ahal:FTX54_005560"/>
<gene>
    <name evidence="1" type="primary">gvpU</name>
    <name evidence="1" type="ORF">FTX54_005560</name>
</gene>
<sequence length="129" mass="14411">MTGIKKEKDVILQLLIETVNEYDDYDVPITLNVNGAIVSGTLLSAEAYFKEALEMFDDDTEADNHIYEKLEKATEQLTSGEEPEINYIHLKDAKMFDASGSAVPSKGSVMWRGKLKEVDGFFVGKLKES</sequence>
<evidence type="ECO:0000313" key="2">
    <source>
        <dbReference type="Proteomes" id="UP000321816"/>
    </source>
</evidence>
<organism evidence="1 2">
    <name type="scientific">Alkalicoccus halolimnae</name>
    <dbReference type="NCBI Taxonomy" id="1667239"/>
    <lineage>
        <taxon>Bacteria</taxon>
        <taxon>Bacillati</taxon>
        <taxon>Bacillota</taxon>
        <taxon>Bacilli</taxon>
        <taxon>Bacillales</taxon>
        <taxon>Bacillaceae</taxon>
        <taxon>Alkalicoccus</taxon>
    </lineage>
</organism>
<dbReference type="EMBL" id="CP144914">
    <property type="protein sequence ID" value="WWD81030.1"/>
    <property type="molecule type" value="Genomic_DNA"/>
</dbReference>
<dbReference type="NCBIfam" id="NF041667">
    <property type="entry name" value="GvpU"/>
    <property type="match status" value="1"/>
</dbReference>
<name>A0A5C7FCQ3_9BACI</name>
<dbReference type="InterPro" id="IPR049644">
    <property type="entry name" value="GvpU-like"/>
</dbReference>
<keyword evidence="2" id="KW-1185">Reference proteome</keyword>
<dbReference type="AlphaFoldDB" id="A0A5C7FCQ3"/>
<dbReference type="OrthoDB" id="2404709at2"/>
<dbReference type="Proteomes" id="UP000321816">
    <property type="component" value="Chromosome"/>
</dbReference>
<proteinExistence type="predicted"/>
<accession>A0A5C7FCQ3</accession>